<comment type="caution">
    <text evidence="10">The sequence shown here is derived from an EMBL/GenBank/DDBJ whole genome shotgun (WGS) entry which is preliminary data.</text>
</comment>
<organism evidence="10 11">
    <name type="scientific">Trichomalopsis sarcophagae</name>
    <dbReference type="NCBI Taxonomy" id="543379"/>
    <lineage>
        <taxon>Eukaryota</taxon>
        <taxon>Metazoa</taxon>
        <taxon>Ecdysozoa</taxon>
        <taxon>Arthropoda</taxon>
        <taxon>Hexapoda</taxon>
        <taxon>Insecta</taxon>
        <taxon>Pterygota</taxon>
        <taxon>Neoptera</taxon>
        <taxon>Endopterygota</taxon>
        <taxon>Hymenoptera</taxon>
        <taxon>Apocrita</taxon>
        <taxon>Proctotrupomorpha</taxon>
        <taxon>Chalcidoidea</taxon>
        <taxon>Pteromalidae</taxon>
        <taxon>Pteromalinae</taxon>
        <taxon>Trichomalopsis</taxon>
    </lineage>
</organism>
<evidence type="ECO:0000256" key="2">
    <source>
        <dbReference type="ARBA" id="ARBA00022606"/>
    </source>
</evidence>
<dbReference type="EMBL" id="NNAY01000545">
    <property type="protein sequence ID" value="OXU27769.1"/>
    <property type="molecule type" value="Genomic_DNA"/>
</dbReference>
<feature type="transmembrane region" description="Helical" evidence="9">
    <location>
        <begin position="269"/>
        <end position="289"/>
    </location>
</feature>
<feature type="transmembrane region" description="Helical" evidence="9">
    <location>
        <begin position="62"/>
        <end position="81"/>
    </location>
</feature>
<dbReference type="GO" id="GO:0007165">
    <property type="term" value="P:signal transduction"/>
    <property type="evidence" value="ECO:0007669"/>
    <property type="project" value="UniProtKB-KW"/>
</dbReference>
<evidence type="ECO:0000256" key="1">
    <source>
        <dbReference type="ARBA" id="ARBA00004141"/>
    </source>
</evidence>
<protein>
    <recommendedName>
        <fullName evidence="9">Odorant receptor</fullName>
    </recommendedName>
</protein>
<dbReference type="GO" id="GO:0005886">
    <property type="term" value="C:plasma membrane"/>
    <property type="evidence" value="ECO:0007669"/>
    <property type="project" value="UniProtKB-SubCell"/>
</dbReference>
<accession>A0A232FBD1</accession>
<keyword evidence="7 9" id="KW-0675">Receptor</keyword>
<evidence type="ECO:0000256" key="7">
    <source>
        <dbReference type="ARBA" id="ARBA00023170"/>
    </source>
</evidence>
<evidence type="ECO:0000256" key="4">
    <source>
        <dbReference type="ARBA" id="ARBA00022725"/>
    </source>
</evidence>
<keyword evidence="5 9" id="KW-1133">Transmembrane helix</keyword>
<sequence length="396" mass="45838">MDIFDSRYYKTNIFYLKLLGLWPFDDFLNKRVRRILIIIAVVSLIIPQVIRLFEEWGRDIDIVIEVIGSLIYFSGCQIKYLSFLRVEAKMKYLYNKIAEHWKSLSSKDEIKTLEEYGEIGRGLTLGYIIPINIILVIYISLPLLPLLLDVIDPQNETRPKQFPYFAEYFIDDQKYYFELTIHGWIVCILSVQIYGTFDTTYTQCVQHACGLFGIVEQRLKKATKLASSNEFSTLEEKDEKVYDKFFTKLTSSFFTTCRFVNLIEDCYSFSYFFVVTLNTAVVSLAAVDTMLNLENGNTKQMVRIGALYIGFSFHLLYNMSPGQRVIDSSTNIQNAAFHCDWFNASSKTKTLIRIIMLRSLTPCQFTAGKLIVLHLESFAFVFKNSISYVTVVGSMR</sequence>
<feature type="transmembrane region" description="Helical" evidence="9">
    <location>
        <begin position="125"/>
        <end position="148"/>
    </location>
</feature>
<keyword evidence="3 9" id="KW-0812">Transmembrane</keyword>
<evidence type="ECO:0000313" key="11">
    <source>
        <dbReference type="Proteomes" id="UP000215335"/>
    </source>
</evidence>
<name>A0A232FBD1_9HYME</name>
<dbReference type="STRING" id="543379.A0A232FBD1"/>
<evidence type="ECO:0000256" key="8">
    <source>
        <dbReference type="ARBA" id="ARBA00023224"/>
    </source>
</evidence>
<dbReference type="Pfam" id="PF02949">
    <property type="entry name" value="7tm_6"/>
    <property type="match status" value="1"/>
</dbReference>
<dbReference type="InterPro" id="IPR004117">
    <property type="entry name" value="7tm6_olfct_rcpt"/>
</dbReference>
<evidence type="ECO:0000256" key="6">
    <source>
        <dbReference type="ARBA" id="ARBA00023136"/>
    </source>
</evidence>
<dbReference type="GO" id="GO:0005549">
    <property type="term" value="F:odorant binding"/>
    <property type="evidence" value="ECO:0007669"/>
    <property type="project" value="InterPro"/>
</dbReference>
<dbReference type="GO" id="GO:0004984">
    <property type="term" value="F:olfactory receptor activity"/>
    <property type="evidence" value="ECO:0007669"/>
    <property type="project" value="InterPro"/>
</dbReference>
<dbReference type="OrthoDB" id="7696577at2759"/>
<comment type="caution">
    <text evidence="9">Lacks conserved residue(s) required for the propagation of feature annotation.</text>
</comment>
<keyword evidence="2 9" id="KW-0716">Sensory transduction</keyword>
<reference evidence="10 11" key="1">
    <citation type="journal article" date="2017" name="Curr. Biol.">
        <title>The Evolution of Venom by Co-option of Single-Copy Genes.</title>
        <authorList>
            <person name="Martinson E.O."/>
            <person name="Mrinalini"/>
            <person name="Kelkar Y.D."/>
            <person name="Chang C.H."/>
            <person name="Werren J.H."/>
        </authorList>
    </citation>
    <scope>NUCLEOTIDE SEQUENCE [LARGE SCALE GENOMIC DNA]</scope>
    <source>
        <strain evidence="10 11">Alberta</strain>
        <tissue evidence="10">Whole body</tissue>
    </source>
</reference>
<dbReference type="PANTHER" id="PTHR21137">
    <property type="entry name" value="ODORANT RECEPTOR"/>
    <property type="match status" value="1"/>
</dbReference>
<evidence type="ECO:0000313" key="10">
    <source>
        <dbReference type="EMBL" id="OXU27769.1"/>
    </source>
</evidence>
<keyword evidence="4 9" id="KW-0552">Olfaction</keyword>
<comment type="similarity">
    <text evidence="9">Belongs to the insect chemoreceptor superfamily. Heteromeric odorant receptor channel (TC 1.A.69) family.</text>
</comment>
<feature type="transmembrane region" description="Helical" evidence="9">
    <location>
        <begin position="32"/>
        <end position="50"/>
    </location>
</feature>
<proteinExistence type="inferred from homology"/>
<keyword evidence="11" id="KW-1185">Reference proteome</keyword>
<keyword evidence="8 9" id="KW-0807">Transducer</keyword>
<dbReference type="Proteomes" id="UP000215335">
    <property type="component" value="Unassembled WGS sequence"/>
</dbReference>
<dbReference type="PANTHER" id="PTHR21137:SF43">
    <property type="entry name" value="ODORANT RECEPTOR 47A-RELATED"/>
    <property type="match status" value="1"/>
</dbReference>
<dbReference type="AlphaFoldDB" id="A0A232FBD1"/>
<evidence type="ECO:0000256" key="9">
    <source>
        <dbReference type="RuleBase" id="RU351113"/>
    </source>
</evidence>
<evidence type="ECO:0000256" key="5">
    <source>
        <dbReference type="ARBA" id="ARBA00022989"/>
    </source>
</evidence>
<keyword evidence="6 9" id="KW-0472">Membrane</keyword>
<gene>
    <name evidence="10" type="ORF">TSAR_009023</name>
</gene>
<comment type="subcellular location">
    <subcellularLocation>
        <location evidence="9">Cell membrane</location>
        <topology evidence="9">Multi-pass membrane protein</topology>
    </subcellularLocation>
    <subcellularLocation>
        <location evidence="1">Membrane</location>
        <topology evidence="1">Multi-pass membrane protein</topology>
    </subcellularLocation>
</comment>
<feature type="transmembrane region" description="Helical" evidence="9">
    <location>
        <begin position="301"/>
        <end position="319"/>
    </location>
</feature>
<evidence type="ECO:0000256" key="3">
    <source>
        <dbReference type="ARBA" id="ARBA00022692"/>
    </source>
</evidence>